<dbReference type="EMBL" id="QANS01000005">
    <property type="protein sequence ID" value="PTU30640.1"/>
    <property type="molecule type" value="Genomic_DNA"/>
</dbReference>
<sequence>MSCADLFNRMGFECLEKSSGVYRVFTPLSFSDGEPISLYYIEERGMVRISDNADTLFHLRSIGMDVSDRKKWKGVGQIISTFGMKLEHSGEVTGIAVANGAAGLVSRYIGAMLAIADLEREVFGVGPEMTDFIDEVEGHLKLWRPNEELIRNCHAVGHSGRSHDFNFRMSDELIDAARPHSGKTGAILRKAADVQNSSLRVSIMVVMDDRFDPERARAESDILSTLVKVLPFSRLTNNLSGAPPVTH</sequence>
<protein>
    <recommendedName>
        <fullName evidence="1">DUF1828 domain-containing protein</fullName>
    </recommendedName>
</protein>
<dbReference type="InterPro" id="IPR014960">
    <property type="entry name" value="DUF1828"/>
</dbReference>
<dbReference type="Pfam" id="PF08861">
    <property type="entry name" value="DUF1828"/>
    <property type="match status" value="1"/>
</dbReference>
<reference evidence="2 3" key="1">
    <citation type="submission" date="2018-04" db="EMBL/GenBank/DDBJ databases">
        <title>Novel species isolated from glacier.</title>
        <authorList>
            <person name="Liu Q."/>
            <person name="Xin Y.-H."/>
        </authorList>
    </citation>
    <scope>NUCLEOTIDE SEQUENCE [LARGE SCALE GENOMIC DNA]</scope>
    <source>
        <strain evidence="2 3">GT1R17</strain>
    </source>
</reference>
<dbReference type="RefSeq" id="WP_107941012.1">
    <property type="nucleotide sequence ID" value="NZ_QANS01000005.1"/>
</dbReference>
<dbReference type="Proteomes" id="UP000244248">
    <property type="component" value="Unassembled WGS sequence"/>
</dbReference>
<accession>A0A2T5MDI1</accession>
<gene>
    <name evidence="2" type="ORF">CJD38_14150</name>
</gene>
<evidence type="ECO:0000313" key="2">
    <source>
        <dbReference type="EMBL" id="PTU30640.1"/>
    </source>
</evidence>
<comment type="caution">
    <text evidence="2">The sequence shown here is derived from an EMBL/GenBank/DDBJ whole genome shotgun (WGS) entry which is preliminary data.</text>
</comment>
<feature type="domain" description="DUF1828" evidence="1">
    <location>
        <begin position="26"/>
        <end position="115"/>
    </location>
</feature>
<evidence type="ECO:0000259" key="1">
    <source>
        <dbReference type="Pfam" id="PF08861"/>
    </source>
</evidence>
<proteinExistence type="predicted"/>
<name>A0A2T5MDI1_9GAMM</name>
<organism evidence="2 3">
    <name type="scientific">Stenotrophobium rhamnosiphilum</name>
    <dbReference type="NCBI Taxonomy" id="2029166"/>
    <lineage>
        <taxon>Bacteria</taxon>
        <taxon>Pseudomonadati</taxon>
        <taxon>Pseudomonadota</taxon>
        <taxon>Gammaproteobacteria</taxon>
        <taxon>Nevskiales</taxon>
        <taxon>Nevskiaceae</taxon>
        <taxon>Stenotrophobium</taxon>
    </lineage>
</organism>
<dbReference type="AlphaFoldDB" id="A0A2T5MDI1"/>
<dbReference type="OrthoDB" id="7062760at2"/>
<evidence type="ECO:0000313" key="3">
    <source>
        <dbReference type="Proteomes" id="UP000244248"/>
    </source>
</evidence>
<keyword evidence="3" id="KW-1185">Reference proteome</keyword>